<dbReference type="Proteomes" id="UP000028837">
    <property type="component" value="Unassembled WGS sequence"/>
</dbReference>
<evidence type="ECO:0000313" key="2">
    <source>
        <dbReference type="Proteomes" id="UP000028837"/>
    </source>
</evidence>
<evidence type="ECO:0000313" key="1">
    <source>
        <dbReference type="EMBL" id="KFG39552.1"/>
    </source>
</evidence>
<protein>
    <submittedName>
        <fullName evidence="1">Putative transmembrane protein</fullName>
    </submittedName>
</protein>
<reference evidence="1 2" key="1">
    <citation type="submission" date="2014-02" db="EMBL/GenBank/DDBJ databases">
        <authorList>
            <person name="Sibley D."/>
            <person name="Venepally P."/>
            <person name="Karamycheva S."/>
            <person name="Hadjithomas M."/>
            <person name="Khan A."/>
            <person name="Brunk B."/>
            <person name="Roos D."/>
            <person name="Caler E."/>
            <person name="Lorenzi H."/>
        </authorList>
    </citation>
    <scope>NUCLEOTIDE SEQUENCE [LARGE SCALE GENOMIC DNA]</scope>
    <source>
        <strain evidence="1 2">GAB2-2007-GAL-DOM2</strain>
    </source>
</reference>
<keyword evidence="1" id="KW-0472">Membrane</keyword>
<name>A0A086K584_TOXGO</name>
<feature type="non-terminal residue" evidence="1">
    <location>
        <position position="1"/>
    </location>
</feature>
<dbReference type="EMBL" id="AHZU02000841">
    <property type="protein sequence ID" value="KFG39552.1"/>
    <property type="molecule type" value="Genomic_DNA"/>
</dbReference>
<sequence length="36" mass="4081">FWKERFLGISVCLAAIGALLLSEQLGTRGRQTRLEF</sequence>
<keyword evidence="1" id="KW-0812">Transmembrane</keyword>
<gene>
    <name evidence="1" type="ORF">TGDOM2_240243B</name>
</gene>
<proteinExistence type="predicted"/>
<organism evidence="1 2">
    <name type="scientific">Toxoplasma gondii GAB2-2007-GAL-DOM2</name>
    <dbReference type="NCBI Taxonomy" id="1130820"/>
    <lineage>
        <taxon>Eukaryota</taxon>
        <taxon>Sar</taxon>
        <taxon>Alveolata</taxon>
        <taxon>Apicomplexa</taxon>
        <taxon>Conoidasida</taxon>
        <taxon>Coccidia</taxon>
        <taxon>Eucoccidiorida</taxon>
        <taxon>Eimeriorina</taxon>
        <taxon>Sarcocystidae</taxon>
        <taxon>Toxoplasma</taxon>
    </lineage>
</organism>
<dbReference type="AlphaFoldDB" id="A0A086K584"/>
<accession>A0A086K584</accession>
<dbReference type="VEuPathDB" id="ToxoDB:TGDOM2_240243B"/>
<comment type="caution">
    <text evidence="1">The sequence shown here is derived from an EMBL/GenBank/DDBJ whole genome shotgun (WGS) entry which is preliminary data.</text>
</comment>